<dbReference type="PANTHER" id="PTHR36847:SF1">
    <property type="entry name" value="AMIDOLIGASE ENZYME"/>
    <property type="match status" value="1"/>
</dbReference>
<evidence type="ECO:0000313" key="1">
    <source>
        <dbReference type="EMBL" id="KAI1863509.1"/>
    </source>
</evidence>
<dbReference type="EMBL" id="JAFIMR010000025">
    <property type="protein sequence ID" value="KAI1863509.1"/>
    <property type="molecule type" value="Genomic_DNA"/>
</dbReference>
<evidence type="ECO:0008006" key="3">
    <source>
        <dbReference type="Google" id="ProtNLM"/>
    </source>
</evidence>
<dbReference type="Pfam" id="PF12224">
    <property type="entry name" value="Amidoligase_2"/>
    <property type="match status" value="1"/>
</dbReference>
<name>A0A9Q0AN94_9PEZI</name>
<evidence type="ECO:0000313" key="2">
    <source>
        <dbReference type="Proteomes" id="UP000829685"/>
    </source>
</evidence>
<protein>
    <recommendedName>
        <fullName evidence="3">Amidoligase enzyme-domain-containing protein</fullName>
    </recommendedName>
</protein>
<dbReference type="Proteomes" id="UP000829685">
    <property type="component" value="Unassembled WGS sequence"/>
</dbReference>
<accession>A0A9Q0AN94</accession>
<organism evidence="1 2">
    <name type="scientific">Neoarthrinium moseri</name>
    <dbReference type="NCBI Taxonomy" id="1658444"/>
    <lineage>
        <taxon>Eukaryota</taxon>
        <taxon>Fungi</taxon>
        <taxon>Dikarya</taxon>
        <taxon>Ascomycota</taxon>
        <taxon>Pezizomycotina</taxon>
        <taxon>Sordariomycetes</taxon>
        <taxon>Xylariomycetidae</taxon>
        <taxon>Amphisphaeriales</taxon>
        <taxon>Apiosporaceae</taxon>
        <taxon>Neoarthrinium</taxon>
    </lineage>
</organism>
<dbReference type="InterPro" id="IPR022025">
    <property type="entry name" value="Amidoligase_2"/>
</dbReference>
<sequence>MPPTRQDNPRYYPPSLDEPHKLSIAVELKFLMRFLPKDGALHGMHSDLPLEVVDFIDTTRDVKSEEKAALWRYAFTGVADTIKSVSAQQAMTSYDIEDCGMQERDCWESQWVVKKSNSAEPAKHYPHCEEFLWVPVEVNSPKMAWTDPNTFAIMRSVMDAIQSRYNIVSNYTCEVHVHVGRMDGLPFSLVTLKKLAMLLWLAEPVLRKVKDPASPNFGHVYTWSSAAREHSRLAARLKDGKFSRHPCRPCDLGGFDRVLRRHLMKPTAKVSATHEALKLIASTQTHMQLGRLMSGDGRPYRRLGFNFSAFGGEDERARTNPRTVECRFLEGTIDQHIVLGWMQIFGKLVETASWNPSNEARFTQLVLGLLREQNRLPQDDAFARLMKQLGITFEIYYPVLAMISEFSRHKPKASSLKAKRVRRARVYP</sequence>
<gene>
    <name evidence="1" type="ORF">JX265_008726</name>
</gene>
<dbReference type="AlphaFoldDB" id="A0A9Q0AN94"/>
<proteinExistence type="predicted"/>
<keyword evidence="2" id="KW-1185">Reference proteome</keyword>
<comment type="caution">
    <text evidence="1">The sequence shown here is derived from an EMBL/GenBank/DDBJ whole genome shotgun (WGS) entry which is preliminary data.</text>
</comment>
<reference evidence="1" key="1">
    <citation type="submission" date="2021-03" db="EMBL/GenBank/DDBJ databases">
        <title>Revisited historic fungal species revealed as producer of novel bioactive compounds through whole genome sequencing and comparative genomics.</title>
        <authorList>
            <person name="Vignolle G.A."/>
            <person name="Hochenegger N."/>
            <person name="Mach R.L."/>
            <person name="Mach-Aigner A.R."/>
            <person name="Javad Rahimi M."/>
            <person name="Salim K.A."/>
            <person name="Chan C.M."/>
            <person name="Lim L.B.L."/>
            <person name="Cai F."/>
            <person name="Druzhinina I.S."/>
            <person name="U'Ren J.M."/>
            <person name="Derntl C."/>
        </authorList>
    </citation>
    <scope>NUCLEOTIDE SEQUENCE</scope>
    <source>
        <strain evidence="1">TUCIM 5799</strain>
    </source>
</reference>
<dbReference type="PANTHER" id="PTHR36847">
    <property type="entry name" value="AMIDOLIGASE ENZYME"/>
    <property type="match status" value="1"/>
</dbReference>